<dbReference type="Proteomes" id="UP001501710">
    <property type="component" value="Unassembled WGS sequence"/>
</dbReference>
<name>A0ABP8CGP4_9ACTN</name>
<gene>
    <name evidence="3" type="ORF">GCM10022254_56610</name>
</gene>
<feature type="signal peptide" evidence="1">
    <location>
        <begin position="1"/>
        <end position="17"/>
    </location>
</feature>
<evidence type="ECO:0000313" key="3">
    <source>
        <dbReference type="EMBL" id="GAA4238869.1"/>
    </source>
</evidence>
<dbReference type="SUPFAM" id="SSF56219">
    <property type="entry name" value="DNase I-like"/>
    <property type="match status" value="1"/>
</dbReference>
<accession>A0ABP8CGP4</accession>
<feature type="domain" description="Endonuclease/exonuclease/phosphatase" evidence="2">
    <location>
        <begin position="57"/>
        <end position="287"/>
    </location>
</feature>
<feature type="chain" id="PRO_5047201529" description="Endonuclease/exonuclease/phosphatase domain-containing protein" evidence="1">
    <location>
        <begin position="18"/>
        <end position="297"/>
    </location>
</feature>
<dbReference type="InterPro" id="IPR036691">
    <property type="entry name" value="Endo/exonu/phosph_ase_sf"/>
</dbReference>
<sequence>MRSARALIPLLSICASAAVVTAAAVGANIEGLPGGGGPAHADSAANRPGAAVTVTAMSWNVCGGARPGCPLGAAPGRLTKEIVQRMRATQVGGRTVTANAVLLQEVCEGNVRAFKKVGWLSSWSWAFAAPSKGPSCADGQGRLGVAIGTAARLVEPEHANLPAPAGKARIALCGDVPSWTTRVCVTRLEQPEDAKWRRRQADALAGLAGSGRVLFGGDLGAAPQNRAFDSLYKSYAECDQSGTSRSGARTRQNWTGAAVEKDDYLFINRSAAVSCSVPADRVRVSDHRPLSAVVRYR</sequence>
<proteinExistence type="predicted"/>
<dbReference type="InterPro" id="IPR005135">
    <property type="entry name" value="Endo/exonuclease/phosphatase"/>
</dbReference>
<keyword evidence="4" id="KW-1185">Reference proteome</keyword>
<protein>
    <recommendedName>
        <fullName evidence="2">Endonuclease/exonuclease/phosphatase domain-containing protein</fullName>
    </recommendedName>
</protein>
<keyword evidence="1" id="KW-0732">Signal</keyword>
<comment type="caution">
    <text evidence="3">The sequence shown here is derived from an EMBL/GenBank/DDBJ whole genome shotgun (WGS) entry which is preliminary data.</text>
</comment>
<evidence type="ECO:0000256" key="1">
    <source>
        <dbReference type="SAM" id="SignalP"/>
    </source>
</evidence>
<evidence type="ECO:0000259" key="2">
    <source>
        <dbReference type="Pfam" id="PF03372"/>
    </source>
</evidence>
<dbReference type="EMBL" id="BAABAS010000020">
    <property type="protein sequence ID" value="GAA4238869.1"/>
    <property type="molecule type" value="Genomic_DNA"/>
</dbReference>
<organism evidence="3 4">
    <name type="scientific">Actinomadura meridiana</name>
    <dbReference type="NCBI Taxonomy" id="559626"/>
    <lineage>
        <taxon>Bacteria</taxon>
        <taxon>Bacillati</taxon>
        <taxon>Actinomycetota</taxon>
        <taxon>Actinomycetes</taxon>
        <taxon>Streptosporangiales</taxon>
        <taxon>Thermomonosporaceae</taxon>
        <taxon>Actinomadura</taxon>
    </lineage>
</organism>
<dbReference type="Pfam" id="PF03372">
    <property type="entry name" value="Exo_endo_phos"/>
    <property type="match status" value="1"/>
</dbReference>
<dbReference type="RefSeq" id="WP_344902519.1">
    <property type="nucleotide sequence ID" value="NZ_BAABAS010000020.1"/>
</dbReference>
<dbReference type="Gene3D" id="3.60.10.10">
    <property type="entry name" value="Endonuclease/exonuclease/phosphatase"/>
    <property type="match status" value="1"/>
</dbReference>
<reference evidence="4" key="1">
    <citation type="journal article" date="2019" name="Int. J. Syst. Evol. Microbiol.">
        <title>The Global Catalogue of Microorganisms (GCM) 10K type strain sequencing project: providing services to taxonomists for standard genome sequencing and annotation.</title>
        <authorList>
            <consortium name="The Broad Institute Genomics Platform"/>
            <consortium name="The Broad Institute Genome Sequencing Center for Infectious Disease"/>
            <person name="Wu L."/>
            <person name="Ma J."/>
        </authorList>
    </citation>
    <scope>NUCLEOTIDE SEQUENCE [LARGE SCALE GENOMIC DNA]</scope>
    <source>
        <strain evidence="4">JCM 17440</strain>
    </source>
</reference>
<evidence type="ECO:0000313" key="4">
    <source>
        <dbReference type="Proteomes" id="UP001501710"/>
    </source>
</evidence>